<evidence type="ECO:0000256" key="4">
    <source>
        <dbReference type="ARBA" id="ARBA00022729"/>
    </source>
</evidence>
<comment type="subcellular location">
    <subcellularLocation>
        <location evidence="1">Cell envelope</location>
    </subcellularLocation>
</comment>
<evidence type="ECO:0000259" key="5">
    <source>
        <dbReference type="Pfam" id="PF00496"/>
    </source>
</evidence>
<evidence type="ECO:0000313" key="6">
    <source>
        <dbReference type="EMBL" id="GAI76427.1"/>
    </source>
</evidence>
<name>X1R6R8_9ZZZZ</name>
<evidence type="ECO:0000256" key="3">
    <source>
        <dbReference type="ARBA" id="ARBA00022448"/>
    </source>
</evidence>
<dbReference type="GO" id="GO:0030313">
    <property type="term" value="C:cell envelope"/>
    <property type="evidence" value="ECO:0007669"/>
    <property type="project" value="UniProtKB-SubCell"/>
</dbReference>
<dbReference type="SUPFAM" id="SSF53850">
    <property type="entry name" value="Periplasmic binding protein-like II"/>
    <property type="match status" value="1"/>
</dbReference>
<reference evidence="6" key="1">
    <citation type="journal article" date="2014" name="Front. Microbiol.">
        <title>High frequency of phylogenetically diverse reductive dehalogenase-homologous genes in deep subseafloor sedimentary metagenomes.</title>
        <authorList>
            <person name="Kawai M."/>
            <person name="Futagami T."/>
            <person name="Toyoda A."/>
            <person name="Takaki Y."/>
            <person name="Nishi S."/>
            <person name="Hori S."/>
            <person name="Arai W."/>
            <person name="Tsubouchi T."/>
            <person name="Morono Y."/>
            <person name="Uchiyama I."/>
            <person name="Ito T."/>
            <person name="Fujiyama A."/>
            <person name="Inagaki F."/>
            <person name="Takami H."/>
        </authorList>
    </citation>
    <scope>NUCLEOTIDE SEQUENCE</scope>
    <source>
        <strain evidence="6">Expedition CK06-06</strain>
    </source>
</reference>
<dbReference type="GO" id="GO:1904680">
    <property type="term" value="F:peptide transmembrane transporter activity"/>
    <property type="evidence" value="ECO:0007669"/>
    <property type="project" value="TreeGrafter"/>
</dbReference>
<dbReference type="InterPro" id="IPR000914">
    <property type="entry name" value="SBP_5_dom"/>
</dbReference>
<feature type="non-terminal residue" evidence="6">
    <location>
        <position position="1"/>
    </location>
</feature>
<dbReference type="AlphaFoldDB" id="X1R6R8"/>
<accession>X1R6R8</accession>
<dbReference type="Gene3D" id="3.10.105.10">
    <property type="entry name" value="Dipeptide-binding Protein, Domain 3"/>
    <property type="match status" value="1"/>
</dbReference>
<dbReference type="Gene3D" id="3.40.190.10">
    <property type="entry name" value="Periplasmic binding protein-like II"/>
    <property type="match status" value="1"/>
</dbReference>
<proteinExistence type="inferred from homology"/>
<keyword evidence="4" id="KW-0732">Signal</keyword>
<dbReference type="InterPro" id="IPR039424">
    <property type="entry name" value="SBP_5"/>
</dbReference>
<comment type="similarity">
    <text evidence="2">Belongs to the bacterial solute-binding protein 5 family.</text>
</comment>
<feature type="domain" description="Solute-binding protein family 5" evidence="5">
    <location>
        <begin position="13"/>
        <end position="170"/>
    </location>
</feature>
<dbReference type="PANTHER" id="PTHR30290">
    <property type="entry name" value="PERIPLASMIC BINDING COMPONENT OF ABC TRANSPORTER"/>
    <property type="match status" value="1"/>
</dbReference>
<protein>
    <recommendedName>
        <fullName evidence="5">Solute-binding protein family 5 domain-containing protein</fullName>
    </recommendedName>
</protein>
<evidence type="ECO:0000256" key="1">
    <source>
        <dbReference type="ARBA" id="ARBA00004196"/>
    </source>
</evidence>
<keyword evidence="3" id="KW-0813">Transport</keyword>
<evidence type="ECO:0000256" key="2">
    <source>
        <dbReference type="ARBA" id="ARBA00005695"/>
    </source>
</evidence>
<dbReference type="PANTHER" id="PTHR30290:SF10">
    <property type="entry name" value="PERIPLASMIC OLIGOPEPTIDE-BINDING PROTEIN-RELATED"/>
    <property type="match status" value="1"/>
</dbReference>
<dbReference type="GO" id="GO:0015833">
    <property type="term" value="P:peptide transport"/>
    <property type="evidence" value="ECO:0007669"/>
    <property type="project" value="TreeGrafter"/>
</dbReference>
<dbReference type="Pfam" id="PF00496">
    <property type="entry name" value="SBP_bac_5"/>
    <property type="match status" value="1"/>
</dbReference>
<dbReference type="EMBL" id="BARW01011764">
    <property type="protein sequence ID" value="GAI76427.1"/>
    <property type="molecule type" value="Genomic_DNA"/>
</dbReference>
<organism evidence="6">
    <name type="scientific">marine sediment metagenome</name>
    <dbReference type="NCBI Taxonomy" id="412755"/>
    <lineage>
        <taxon>unclassified sequences</taxon>
        <taxon>metagenomes</taxon>
        <taxon>ecological metagenomes</taxon>
    </lineage>
</organism>
<comment type="caution">
    <text evidence="6">The sequence shown here is derived from an EMBL/GenBank/DDBJ whole genome shotgun (WGS) entry which is preliminary data.</text>
</comment>
<sequence>EDRAVVSPPEVEIAGADRWANQVGTGPWIFEEYVIGSHMSFTRNPNYWDTTTIDGVEYQLPFIDRVVVAIILDMSTELAALQTGKIDYTIRSLPAHWDMMDRTTPELEYSTYFGTVNSGNIWLRCDEPPFDDINVRRAMTIGTDVRKFMRLALASETPIPWWPVHPGNPARIPLKELPADIQILYDYNPDTPPTIIDTIVARVEPAKPTITETRAP</sequence>
<gene>
    <name evidence="6" type="ORF">S12H4_22524</name>
</gene>